<keyword evidence="4" id="KW-1185">Reference proteome</keyword>
<evidence type="ECO:0000313" key="3">
    <source>
        <dbReference type="EMBL" id="MCC4213087.1"/>
    </source>
</evidence>
<dbReference type="InterPro" id="IPR017552">
    <property type="entry name" value="PHI/rmpB"/>
</dbReference>
<dbReference type="CDD" id="cd05005">
    <property type="entry name" value="SIS_PHI"/>
    <property type="match status" value="1"/>
</dbReference>
<dbReference type="Gene3D" id="3.40.50.10490">
    <property type="entry name" value="Glucose-6-phosphate isomerase like protein, domain 1"/>
    <property type="match status" value="1"/>
</dbReference>
<dbReference type="SUPFAM" id="SSF53697">
    <property type="entry name" value="SIS domain"/>
    <property type="match status" value="1"/>
</dbReference>
<sequence>MEDSKTEITNSTREALSAILKEHIALQERVDAQELQALIKPIKNANSIFLIGMGRSGLMMQAAAMRLMHLGFEAYVVGETTTPAIKKGDLLIAGSGSGTTATVIRAATKAFDLGAEVACFTTDSNSELAELSTYRVIIPAAEKQEHNNSISEQYAGSLFEQGFLLVFDALIQSLWKLDGSSAETLYKRHSNLE</sequence>
<evidence type="ECO:0000259" key="2">
    <source>
        <dbReference type="PROSITE" id="PS51464"/>
    </source>
</evidence>
<dbReference type="PANTHER" id="PTHR43443">
    <property type="entry name" value="3-HEXULOSE-6-PHOSPHATE ISOMERASE"/>
    <property type="match status" value="1"/>
</dbReference>
<comment type="caution">
    <text evidence="3">The sequence shown here is derived from an EMBL/GenBank/DDBJ whole genome shotgun (WGS) entry which is preliminary data.</text>
</comment>
<feature type="domain" description="SIS" evidence="2">
    <location>
        <begin position="38"/>
        <end position="180"/>
    </location>
</feature>
<accession>A0ABS8GSZ6</accession>
<dbReference type="EMBL" id="JAJGMW010000011">
    <property type="protein sequence ID" value="MCC4213087.1"/>
    <property type="molecule type" value="Genomic_DNA"/>
</dbReference>
<reference evidence="3 4" key="1">
    <citation type="submission" date="2021-11" db="EMBL/GenBank/DDBJ databases">
        <title>Seasonal and diel survey of microbial diversity of the Tyrrhenian coast.</title>
        <authorList>
            <person name="Gattoni G."/>
            <person name="Corral P."/>
        </authorList>
    </citation>
    <scope>NUCLEOTIDE SEQUENCE [LARGE SCALE GENOMIC DNA]</scope>
    <source>
        <strain evidence="3 4">Mr9</strain>
    </source>
</reference>
<dbReference type="Proteomes" id="UP001197770">
    <property type="component" value="Unassembled WGS sequence"/>
</dbReference>
<dbReference type="NCBIfam" id="TIGR03127">
    <property type="entry name" value="RuMP_HxlB"/>
    <property type="match status" value="1"/>
</dbReference>
<dbReference type="InterPro" id="IPR046348">
    <property type="entry name" value="SIS_dom_sf"/>
</dbReference>
<organism evidence="3 4">
    <name type="scientific">Leeuwenhoekiella parthenopeia</name>
    <dbReference type="NCBI Taxonomy" id="2890320"/>
    <lineage>
        <taxon>Bacteria</taxon>
        <taxon>Pseudomonadati</taxon>
        <taxon>Bacteroidota</taxon>
        <taxon>Flavobacteriia</taxon>
        <taxon>Flavobacteriales</taxon>
        <taxon>Flavobacteriaceae</taxon>
        <taxon>Leeuwenhoekiella</taxon>
    </lineage>
</organism>
<evidence type="ECO:0000313" key="4">
    <source>
        <dbReference type="Proteomes" id="UP001197770"/>
    </source>
</evidence>
<dbReference type="RefSeq" id="WP_228230152.1">
    <property type="nucleotide sequence ID" value="NZ_JAJGMW010000011.1"/>
</dbReference>
<dbReference type="InterPro" id="IPR001347">
    <property type="entry name" value="SIS_dom"/>
</dbReference>
<evidence type="ECO:0000256" key="1">
    <source>
        <dbReference type="ARBA" id="ARBA00009235"/>
    </source>
</evidence>
<name>A0ABS8GSZ6_9FLAO</name>
<protein>
    <submittedName>
        <fullName evidence="3">6-phospho-3-hexuloisomerase</fullName>
    </submittedName>
</protein>
<comment type="similarity">
    <text evidence="1">Belongs to the SIS family. PHI subfamily.</text>
</comment>
<proteinExistence type="inferred from homology"/>
<dbReference type="PROSITE" id="PS51464">
    <property type="entry name" value="SIS"/>
    <property type="match status" value="1"/>
</dbReference>
<gene>
    <name evidence="3" type="primary">hxlB</name>
    <name evidence="3" type="ORF">LLW17_10185</name>
</gene>
<dbReference type="Pfam" id="PF01380">
    <property type="entry name" value="SIS"/>
    <property type="match status" value="1"/>
</dbReference>
<dbReference type="PANTHER" id="PTHR43443:SF1">
    <property type="entry name" value="3-HEXULOSE-6-PHOSPHATE ISOMERASE"/>
    <property type="match status" value="1"/>
</dbReference>